<gene>
    <name evidence="2" type="primary">PGBD3_4</name>
    <name evidence="2" type="ORF">g.87292</name>
</gene>
<proteinExistence type="predicted"/>
<evidence type="ECO:0000259" key="1">
    <source>
        <dbReference type="Pfam" id="PF13843"/>
    </source>
</evidence>
<name>A0A2S2PVH7_9HEMI</name>
<protein>
    <submittedName>
        <fullName evidence="2">PiggyBac transposable element-derived protein 3</fullName>
    </submittedName>
</protein>
<evidence type="ECO:0000313" key="2">
    <source>
        <dbReference type="EMBL" id="MBY69393.1"/>
    </source>
</evidence>
<dbReference type="PANTHER" id="PTHR47272">
    <property type="entry name" value="DDE_TNP_1_7 DOMAIN-CONTAINING PROTEIN"/>
    <property type="match status" value="1"/>
</dbReference>
<dbReference type="AlphaFoldDB" id="A0A2S2PVH7"/>
<dbReference type="OrthoDB" id="6592925at2759"/>
<accession>A0A2S2PVH7</accession>
<reference evidence="2" key="1">
    <citation type="submission" date="2018-04" db="EMBL/GenBank/DDBJ databases">
        <title>Transcriptome assembly of Sipha flava.</title>
        <authorList>
            <person name="Scully E.D."/>
            <person name="Geib S.M."/>
            <person name="Palmer N.A."/>
            <person name="Koch K."/>
            <person name="Bradshaw J."/>
            <person name="Heng-Moss T."/>
            <person name="Sarath G."/>
        </authorList>
    </citation>
    <scope>NUCLEOTIDE SEQUENCE</scope>
</reference>
<sequence length="151" mass="18025">MARELRDHEIFDLLGDGNVSEFEISTNMNNCYLCMVKWYDTRSICLVSNYIGSGQLETIKRWDKKQKMCVNIERPEIVTVYNTSMGGVDKINQLISYYRTFIRSRKWTLRMIVHAFDLVVANCWLQYLKDADHYNINKKKKEKISYIFVWN</sequence>
<organism evidence="2">
    <name type="scientific">Sipha flava</name>
    <name type="common">yellow sugarcane aphid</name>
    <dbReference type="NCBI Taxonomy" id="143950"/>
    <lineage>
        <taxon>Eukaryota</taxon>
        <taxon>Metazoa</taxon>
        <taxon>Ecdysozoa</taxon>
        <taxon>Arthropoda</taxon>
        <taxon>Hexapoda</taxon>
        <taxon>Insecta</taxon>
        <taxon>Pterygota</taxon>
        <taxon>Neoptera</taxon>
        <taxon>Paraneoptera</taxon>
        <taxon>Hemiptera</taxon>
        <taxon>Sternorrhyncha</taxon>
        <taxon>Aphidomorpha</taxon>
        <taxon>Aphidoidea</taxon>
        <taxon>Aphididae</taxon>
        <taxon>Sipha</taxon>
    </lineage>
</organism>
<dbReference type="Pfam" id="PF13843">
    <property type="entry name" value="DDE_Tnp_1_7"/>
    <property type="match status" value="1"/>
</dbReference>
<dbReference type="EMBL" id="GGMS01000190">
    <property type="protein sequence ID" value="MBY69393.1"/>
    <property type="molecule type" value="Transcribed_RNA"/>
</dbReference>
<feature type="domain" description="PiggyBac transposable element-derived protein" evidence="1">
    <location>
        <begin position="23"/>
        <end position="124"/>
    </location>
</feature>
<dbReference type="InterPro" id="IPR029526">
    <property type="entry name" value="PGBD"/>
</dbReference>
<dbReference type="PANTHER" id="PTHR47272:SF2">
    <property type="entry name" value="PIGGYBAC TRANSPOSABLE ELEMENT-DERIVED PROTEIN 3-LIKE"/>
    <property type="match status" value="1"/>
</dbReference>